<gene>
    <name evidence="1" type="ORF">NPIL_125851</name>
</gene>
<comment type="caution">
    <text evidence="1">The sequence shown here is derived from an EMBL/GenBank/DDBJ whole genome shotgun (WGS) entry which is preliminary data.</text>
</comment>
<dbReference type="Proteomes" id="UP000887013">
    <property type="component" value="Unassembled WGS sequence"/>
</dbReference>
<reference evidence="1" key="1">
    <citation type="submission" date="2020-08" db="EMBL/GenBank/DDBJ databases">
        <title>Multicomponent nature underlies the extraordinary mechanical properties of spider dragline silk.</title>
        <authorList>
            <person name="Kono N."/>
            <person name="Nakamura H."/>
            <person name="Mori M."/>
            <person name="Yoshida Y."/>
            <person name="Ohtoshi R."/>
            <person name="Malay A.D."/>
            <person name="Moran D.A.P."/>
            <person name="Tomita M."/>
            <person name="Numata K."/>
            <person name="Arakawa K."/>
        </authorList>
    </citation>
    <scope>NUCLEOTIDE SEQUENCE</scope>
</reference>
<dbReference type="EMBL" id="BMAW01069187">
    <property type="protein sequence ID" value="GFT67824.1"/>
    <property type="molecule type" value="Genomic_DNA"/>
</dbReference>
<evidence type="ECO:0000313" key="2">
    <source>
        <dbReference type="Proteomes" id="UP000887013"/>
    </source>
</evidence>
<proteinExistence type="predicted"/>
<name>A0A8X6PHM3_NEPPI</name>
<accession>A0A8X6PHM3</accession>
<protein>
    <submittedName>
        <fullName evidence="1">Uncharacterized protein</fullName>
    </submittedName>
</protein>
<keyword evidence="2" id="KW-1185">Reference proteome</keyword>
<dbReference type="AlphaFoldDB" id="A0A8X6PHM3"/>
<sequence length="105" mass="12395">MFGFSIMRHQSISEIFSLLEFFVVRVWRMRRAAMCWLRWRVLRVLRRFFAWCTSRRECLNVSGMLLYRKYAQASGAGKRRRPRAAAGECRAFGAGAGMFTQRLYA</sequence>
<evidence type="ECO:0000313" key="1">
    <source>
        <dbReference type="EMBL" id="GFT67824.1"/>
    </source>
</evidence>
<organism evidence="1 2">
    <name type="scientific">Nephila pilipes</name>
    <name type="common">Giant wood spider</name>
    <name type="synonym">Nephila maculata</name>
    <dbReference type="NCBI Taxonomy" id="299642"/>
    <lineage>
        <taxon>Eukaryota</taxon>
        <taxon>Metazoa</taxon>
        <taxon>Ecdysozoa</taxon>
        <taxon>Arthropoda</taxon>
        <taxon>Chelicerata</taxon>
        <taxon>Arachnida</taxon>
        <taxon>Araneae</taxon>
        <taxon>Araneomorphae</taxon>
        <taxon>Entelegynae</taxon>
        <taxon>Araneoidea</taxon>
        <taxon>Nephilidae</taxon>
        <taxon>Nephila</taxon>
    </lineage>
</organism>